<proteinExistence type="predicted"/>
<dbReference type="Pfam" id="PF24176">
    <property type="entry name" value="TPR_TTI1_2nd"/>
    <property type="match status" value="1"/>
</dbReference>
<dbReference type="InterPro" id="IPR057566">
    <property type="entry name" value="TPR_TTI1_N"/>
</dbReference>
<dbReference type="InterPro" id="IPR052587">
    <property type="entry name" value="TELO2-interacting_protein_1"/>
</dbReference>
<dbReference type="FunCoup" id="A0A1X2HA70">
    <property type="interactions" value="572"/>
</dbReference>
<dbReference type="Pfam" id="PF24173">
    <property type="entry name" value="TPR_TTI1_N"/>
    <property type="match status" value="1"/>
</dbReference>
<dbReference type="PANTHER" id="PTHR18460:SF3">
    <property type="entry name" value="TELO2-INTERACTING PROTEIN 1 HOMOLOG"/>
    <property type="match status" value="1"/>
</dbReference>
<sequence length="1062" mass="119162">MPISPPPNLGPDLHSLCISLQSASQIASNVEFGRQVGHKLRDLETILATMPDPESSLDGTAVDYLSQIVLSQFFLLQKRDALQSYALEPWFGCIRLLLTRTLWKAMFSPPLFQQWLLLLTRCIDTAVAPLGLDRHVQHKAILCIDALLPISTDPPLPGADQLVAYLRHKDVQPLLGQITTSLLDMALSDVDLAWRLDALHTLSRLLLDNVQVVDFLVMLLPGLASKLCRCIRQRGEKENHRIIVAALDFWGDLICATLADSVNEHLVQRPTTFQDLQRELPSEKRSDHSQQGVRTEEWLATVRQRLGALIDEAVKAQCYTHYGARLALIAFAGKVLSACPRTLPNCTELLLETLILYLDDEYGQVAASSQQRLDTLMRSDAVFLASLKTSLYDVLSRVPGRILMGDEDEKHRAMRLANGYVLVLKEQASSALDTALPRLSESYLHALEIEHRATIQPAGMTKYIDVVDSQHASATTLYPPIRFQHLITDRSTHQMTRLFNTIGRYGNLRFWIDHFVECLQEDTLAQVQPQAMYIIHSLLAGAAMREEHPFITLDDQPTRPDITKIGHDVLRDIMETVIDSSETRHTSKAVVPTQHGNSEENVMAICLALQVVGLVTNIVGGQVMQDELITTLYPLLVHLGSPTVLVHDYALITLNIIASICGYSSARQVCVDNLDYAINKVSQRIALRSECLRTAFVLRALIQLGQDEVVDQLEDTVQEIFDALDRYHADGWLCKQLCLVLVDIVKSVHTTAPALPAAPEPAYSMPVKQGVSREIVSWVMNRRKQDQKEANEDTPGSMEDIGRYFLDRQKDKPAEPNPDIMNTLEQEADAMEAADEAAEQEKEPSRRETMALEILYRTPHFLTSASSELRSQMLVMLGKGVQALRAYQSKMMPLINTVWPFVLRRLEDKTPYVVQRAVELMGICAEELGDFLSKRIETEVWPRLRGLLKNSDKHGYSTQHKLTSGVLLALTQMARCAPVSIQMAVDITEANKPFLRRQAPREHQQMAVDCLLALSERHYETVWLCVASLQAVAIPDFEIPAWMKMSDCSENARRVLVAMDSS</sequence>
<evidence type="ECO:0000313" key="4">
    <source>
        <dbReference type="Proteomes" id="UP000242180"/>
    </source>
</evidence>
<reference evidence="3 4" key="1">
    <citation type="submission" date="2016-07" db="EMBL/GenBank/DDBJ databases">
        <title>Pervasive Adenine N6-methylation of Active Genes in Fungi.</title>
        <authorList>
            <consortium name="DOE Joint Genome Institute"/>
            <person name="Mondo S.J."/>
            <person name="Dannebaum R.O."/>
            <person name="Kuo R.C."/>
            <person name="Labutti K."/>
            <person name="Haridas S."/>
            <person name="Kuo A."/>
            <person name="Salamov A."/>
            <person name="Ahrendt S.R."/>
            <person name="Lipzen A."/>
            <person name="Sullivan W."/>
            <person name="Andreopoulos W.B."/>
            <person name="Clum A."/>
            <person name="Lindquist E."/>
            <person name="Daum C."/>
            <person name="Ramamoorthy G.K."/>
            <person name="Gryganskyi A."/>
            <person name="Culley D."/>
            <person name="Magnuson J.K."/>
            <person name="James T.Y."/>
            <person name="O'Malley M.A."/>
            <person name="Stajich J.E."/>
            <person name="Spatafora J.W."/>
            <person name="Visel A."/>
            <person name="Grigoriev I.V."/>
        </authorList>
    </citation>
    <scope>NUCLEOTIDE SEQUENCE [LARGE SCALE GENOMIC DNA]</scope>
    <source>
        <strain evidence="3 4">NRRL 2496</strain>
    </source>
</reference>
<evidence type="ECO:0000259" key="2">
    <source>
        <dbReference type="Pfam" id="PF24181"/>
    </source>
</evidence>
<protein>
    <submittedName>
        <fullName evidence="3">Armadillo-type protein</fullName>
    </submittedName>
</protein>
<dbReference type="Proteomes" id="UP000242180">
    <property type="component" value="Unassembled WGS sequence"/>
</dbReference>
<dbReference type="GO" id="GO:0005737">
    <property type="term" value="C:cytoplasm"/>
    <property type="evidence" value="ECO:0007669"/>
    <property type="project" value="TreeGrafter"/>
</dbReference>
<feature type="domain" description="TTI1 N-terminal TPR" evidence="1">
    <location>
        <begin position="38"/>
        <end position="361"/>
    </location>
</feature>
<dbReference type="InParanoid" id="A0A1X2HA70"/>
<dbReference type="PANTHER" id="PTHR18460">
    <property type="entry name" value="TEL2 INTERACTING PROTEIN 1 TTI1 FAMILY MEMBER"/>
    <property type="match status" value="1"/>
</dbReference>
<name>A0A1X2HA70_SYNRA</name>
<comment type="caution">
    <text evidence="3">The sequence shown here is derived from an EMBL/GenBank/DDBJ whole genome shotgun (WGS) entry which is preliminary data.</text>
</comment>
<dbReference type="EMBL" id="MCGN01000006">
    <property type="protein sequence ID" value="ORY95549.1"/>
    <property type="molecule type" value="Genomic_DNA"/>
</dbReference>
<dbReference type="OMA" id="PHPKKPW"/>
<keyword evidence="4" id="KW-1185">Reference proteome</keyword>
<evidence type="ECO:0000259" key="1">
    <source>
        <dbReference type="Pfam" id="PF24173"/>
    </source>
</evidence>
<dbReference type="STRING" id="13706.A0A1X2HA70"/>
<dbReference type="InterPro" id="IPR016024">
    <property type="entry name" value="ARM-type_fold"/>
</dbReference>
<dbReference type="AlphaFoldDB" id="A0A1X2HA70"/>
<evidence type="ECO:0000313" key="3">
    <source>
        <dbReference type="EMBL" id="ORY95549.1"/>
    </source>
</evidence>
<dbReference type="Pfam" id="PF24181">
    <property type="entry name" value="TPR_TTI1_C"/>
    <property type="match status" value="1"/>
</dbReference>
<feature type="domain" description="TTI1 C-terminal TPR" evidence="2">
    <location>
        <begin position="774"/>
        <end position="1023"/>
    </location>
</feature>
<dbReference type="Pfam" id="PF21547">
    <property type="entry name" value="TTI1"/>
    <property type="match status" value="1"/>
</dbReference>
<dbReference type="Gene3D" id="1.25.10.10">
    <property type="entry name" value="Leucine-rich Repeat Variant"/>
    <property type="match status" value="1"/>
</dbReference>
<dbReference type="SUPFAM" id="SSF48371">
    <property type="entry name" value="ARM repeat"/>
    <property type="match status" value="1"/>
</dbReference>
<dbReference type="InterPro" id="IPR011989">
    <property type="entry name" value="ARM-like"/>
</dbReference>
<dbReference type="InterPro" id="IPR049362">
    <property type="entry name" value="TTI1_rpt"/>
</dbReference>
<dbReference type="InterPro" id="IPR057567">
    <property type="entry name" value="TPR_TTI1_C"/>
</dbReference>
<dbReference type="OrthoDB" id="49511at2759"/>
<organism evidence="3 4">
    <name type="scientific">Syncephalastrum racemosum</name>
    <name type="common">Filamentous fungus</name>
    <dbReference type="NCBI Taxonomy" id="13706"/>
    <lineage>
        <taxon>Eukaryota</taxon>
        <taxon>Fungi</taxon>
        <taxon>Fungi incertae sedis</taxon>
        <taxon>Mucoromycota</taxon>
        <taxon>Mucoromycotina</taxon>
        <taxon>Mucoromycetes</taxon>
        <taxon>Mucorales</taxon>
        <taxon>Syncephalastraceae</taxon>
        <taxon>Syncephalastrum</taxon>
    </lineage>
</organism>
<gene>
    <name evidence="3" type="ORF">BCR43DRAFT_493164</name>
</gene>
<accession>A0A1X2HA70</accession>